<evidence type="ECO:0000256" key="2">
    <source>
        <dbReference type="ARBA" id="ARBA00009226"/>
    </source>
</evidence>
<keyword evidence="9" id="KW-0966">Cell projection</keyword>
<evidence type="ECO:0000256" key="3">
    <source>
        <dbReference type="ARBA" id="ARBA00021897"/>
    </source>
</evidence>
<proteinExistence type="inferred from homology"/>
<dbReference type="InterPro" id="IPR036429">
    <property type="entry name" value="SpoA-like_sf"/>
</dbReference>
<keyword evidence="10" id="KW-1185">Reference proteome</keyword>
<dbReference type="PRINTS" id="PR00956">
    <property type="entry name" value="FLGMOTORFLIN"/>
</dbReference>
<dbReference type="EMBL" id="FWWZ01000001">
    <property type="protein sequence ID" value="SMC09296.1"/>
    <property type="molecule type" value="Genomic_DNA"/>
</dbReference>
<dbReference type="AlphaFoldDB" id="A0A1W1WSS3"/>
<name>A0A1W1WSS3_9BACT</name>
<protein>
    <recommendedName>
        <fullName evidence="3">Flagellar motor switch protein FliN</fullName>
    </recommendedName>
</protein>
<evidence type="ECO:0000256" key="6">
    <source>
        <dbReference type="ARBA" id="ARBA00022779"/>
    </source>
</evidence>
<evidence type="ECO:0000256" key="5">
    <source>
        <dbReference type="ARBA" id="ARBA00022500"/>
    </source>
</evidence>
<dbReference type="STRING" id="1069081.SAMN05660197_1102"/>
<keyword evidence="5" id="KW-0145">Chemotaxis</keyword>
<dbReference type="OrthoDB" id="9773459at2"/>
<keyword evidence="9" id="KW-0969">Cilium</keyword>
<dbReference type="GO" id="GO:0006935">
    <property type="term" value="P:chemotaxis"/>
    <property type="evidence" value="ECO:0007669"/>
    <property type="project" value="UniProtKB-KW"/>
</dbReference>
<keyword evidence="4" id="KW-1003">Cell membrane</keyword>
<organism evidence="9 10">
    <name type="scientific">Nitratiruptor tergarcus DSM 16512</name>
    <dbReference type="NCBI Taxonomy" id="1069081"/>
    <lineage>
        <taxon>Bacteria</taxon>
        <taxon>Pseudomonadati</taxon>
        <taxon>Campylobacterota</taxon>
        <taxon>Epsilonproteobacteria</taxon>
        <taxon>Nautiliales</taxon>
        <taxon>Nitratiruptoraceae</taxon>
        <taxon>Nitratiruptor</taxon>
    </lineage>
</organism>
<dbReference type="Gene3D" id="2.30.330.10">
    <property type="entry name" value="SpoA-like"/>
    <property type="match status" value="1"/>
</dbReference>
<dbReference type="InterPro" id="IPR001543">
    <property type="entry name" value="FliN-like_C"/>
</dbReference>
<evidence type="ECO:0000313" key="9">
    <source>
        <dbReference type="EMBL" id="SMC09296.1"/>
    </source>
</evidence>
<dbReference type="GO" id="GO:0005886">
    <property type="term" value="C:plasma membrane"/>
    <property type="evidence" value="ECO:0007669"/>
    <property type="project" value="UniProtKB-SubCell"/>
</dbReference>
<dbReference type="InterPro" id="IPR001172">
    <property type="entry name" value="FliN_T3SS_HrcQb"/>
</dbReference>
<evidence type="ECO:0000313" key="10">
    <source>
        <dbReference type="Proteomes" id="UP000192602"/>
    </source>
</evidence>
<comment type="similarity">
    <text evidence="2">Belongs to the FliN/MopA/SpaO family.</text>
</comment>
<dbReference type="InterPro" id="IPR051469">
    <property type="entry name" value="FliN/MopA/SpaO"/>
</dbReference>
<keyword evidence="9" id="KW-0282">Flagellum</keyword>
<dbReference type="Pfam" id="PF01052">
    <property type="entry name" value="FliMN_C"/>
    <property type="match status" value="1"/>
</dbReference>
<dbReference type="RefSeq" id="WP_084275532.1">
    <property type="nucleotide sequence ID" value="NZ_AP026671.1"/>
</dbReference>
<evidence type="ECO:0000256" key="7">
    <source>
        <dbReference type="ARBA" id="ARBA00023136"/>
    </source>
</evidence>
<dbReference type="GO" id="GO:0003774">
    <property type="term" value="F:cytoskeletal motor activity"/>
    <property type="evidence" value="ECO:0007669"/>
    <property type="project" value="InterPro"/>
</dbReference>
<dbReference type="PANTHER" id="PTHR43484">
    <property type="match status" value="1"/>
</dbReference>
<sequence length="82" mass="8970">MENPQNPGLEFLQDINLKLSINVGSTEKLLVEILALKEGDVIELDKSVEEYVTVTLNDAPFAIGEIVIANEKYGVRIVDLAG</sequence>
<dbReference type="GO" id="GO:0071973">
    <property type="term" value="P:bacterial-type flagellum-dependent cell motility"/>
    <property type="evidence" value="ECO:0007669"/>
    <property type="project" value="InterPro"/>
</dbReference>
<keyword evidence="7" id="KW-0472">Membrane</keyword>
<keyword evidence="6" id="KW-0283">Flagellar rotation</keyword>
<evidence type="ECO:0000256" key="4">
    <source>
        <dbReference type="ARBA" id="ARBA00022475"/>
    </source>
</evidence>
<evidence type="ECO:0000259" key="8">
    <source>
        <dbReference type="Pfam" id="PF01052"/>
    </source>
</evidence>
<evidence type="ECO:0000256" key="1">
    <source>
        <dbReference type="ARBA" id="ARBA00004413"/>
    </source>
</evidence>
<dbReference type="GO" id="GO:0009425">
    <property type="term" value="C:bacterial-type flagellum basal body"/>
    <property type="evidence" value="ECO:0007669"/>
    <property type="project" value="InterPro"/>
</dbReference>
<comment type="subcellular location">
    <subcellularLocation>
        <location evidence="1">Cell membrane</location>
        <topology evidence="1">Peripheral membrane protein</topology>
        <orientation evidence="1">Cytoplasmic side</orientation>
    </subcellularLocation>
</comment>
<feature type="domain" description="Flagellar motor switch protein FliN-like C-terminal" evidence="8">
    <location>
        <begin position="12"/>
        <end position="80"/>
    </location>
</feature>
<accession>A0A1W1WSS3</accession>
<reference evidence="10" key="1">
    <citation type="submission" date="2017-04" db="EMBL/GenBank/DDBJ databases">
        <authorList>
            <person name="Varghese N."/>
            <person name="Submissions S."/>
        </authorList>
    </citation>
    <scope>NUCLEOTIDE SEQUENCE [LARGE SCALE GENOMIC DNA]</scope>
    <source>
        <strain evidence="10">DSM 16512</strain>
    </source>
</reference>
<dbReference type="Proteomes" id="UP000192602">
    <property type="component" value="Unassembled WGS sequence"/>
</dbReference>
<gene>
    <name evidence="9" type="ORF">SAMN05660197_1102</name>
</gene>
<dbReference type="PANTHER" id="PTHR43484:SF1">
    <property type="entry name" value="FLAGELLAR MOTOR SWITCH PROTEIN FLIN"/>
    <property type="match status" value="1"/>
</dbReference>
<dbReference type="SUPFAM" id="SSF101801">
    <property type="entry name" value="Surface presentation of antigens (SPOA)"/>
    <property type="match status" value="1"/>
</dbReference>